<evidence type="ECO:0000259" key="1">
    <source>
        <dbReference type="Pfam" id="PF06985"/>
    </source>
</evidence>
<evidence type="ECO:0000313" key="3">
    <source>
        <dbReference type="Proteomes" id="UP001174936"/>
    </source>
</evidence>
<dbReference type="EMBL" id="JAULSV010000005">
    <property type="protein sequence ID" value="KAK0644626.1"/>
    <property type="molecule type" value="Genomic_DNA"/>
</dbReference>
<name>A0AA39Y259_9PEZI</name>
<evidence type="ECO:0000313" key="2">
    <source>
        <dbReference type="EMBL" id="KAK0644626.1"/>
    </source>
</evidence>
<reference evidence="2" key="1">
    <citation type="submission" date="2023-06" db="EMBL/GenBank/DDBJ databases">
        <title>Genome-scale phylogeny and comparative genomics of the fungal order Sordariales.</title>
        <authorList>
            <consortium name="Lawrence Berkeley National Laboratory"/>
            <person name="Hensen N."/>
            <person name="Bonometti L."/>
            <person name="Westerberg I."/>
            <person name="Brannstrom I.O."/>
            <person name="Guillou S."/>
            <person name="Cros-Aarteil S."/>
            <person name="Calhoun S."/>
            <person name="Haridas S."/>
            <person name="Kuo A."/>
            <person name="Mondo S."/>
            <person name="Pangilinan J."/>
            <person name="Riley R."/>
            <person name="Labutti K."/>
            <person name="Andreopoulos B."/>
            <person name="Lipzen A."/>
            <person name="Chen C."/>
            <person name="Yanf M."/>
            <person name="Daum C."/>
            <person name="Ng V."/>
            <person name="Clum A."/>
            <person name="Steindorff A."/>
            <person name="Ohm R."/>
            <person name="Martin F."/>
            <person name="Silar P."/>
            <person name="Natvig D."/>
            <person name="Lalanne C."/>
            <person name="Gautier V."/>
            <person name="Ament-Velasquez S.L."/>
            <person name="Kruys A."/>
            <person name="Hutchinson M.I."/>
            <person name="Powell A.J."/>
            <person name="Barry K."/>
            <person name="Miller A.N."/>
            <person name="Grigoriev I.V."/>
            <person name="Debuchy R."/>
            <person name="Gladieux P."/>
            <person name="Thoren M.H."/>
            <person name="Johannesson H."/>
        </authorList>
    </citation>
    <scope>NUCLEOTIDE SEQUENCE</scope>
    <source>
        <strain evidence="2">SMH2532-1</strain>
    </source>
</reference>
<keyword evidence="3" id="KW-1185">Reference proteome</keyword>
<dbReference type="InterPro" id="IPR010730">
    <property type="entry name" value="HET"/>
</dbReference>
<proteinExistence type="predicted"/>
<protein>
    <submittedName>
        <fullName evidence="2">Heterokaryon incompatibility protein-domain-containing protein</fullName>
    </submittedName>
</protein>
<dbReference type="PANTHER" id="PTHR10622">
    <property type="entry name" value="HET DOMAIN-CONTAINING PROTEIN"/>
    <property type="match status" value="1"/>
</dbReference>
<accession>A0AA39Y259</accession>
<gene>
    <name evidence="2" type="ORF">B0T16DRAFT_418003</name>
</gene>
<comment type="caution">
    <text evidence="2">The sequence shown here is derived from an EMBL/GenBank/DDBJ whole genome shotgun (WGS) entry which is preliminary data.</text>
</comment>
<feature type="domain" description="Heterokaryon incompatibility" evidence="1">
    <location>
        <begin position="24"/>
        <end position="150"/>
    </location>
</feature>
<dbReference type="AlphaFoldDB" id="A0AA39Y259"/>
<sequence length="604" mass="67307">MRLIDAKSSPLRVVEFVEAEVPPYVILSHCWGPEEVSLGDLTTPNYDAATKKGGFAKIESCIRQADADGYGYVWIDTCCIDKTSSAELSEAINSMYKWYQNADICYAYLADIPTKRDVMSVSSQPDNVEFDSHGCFSSSRWFTRGWTLQELIAPPLVDFFSADWAHLGTKTTFLSHISAITGIPDRVLSGTKYLSQCSAAERMSWAASRTTTRPEDAAYCLMGLFDIHMPLIYGEGGGKAFFRLQSEILSTSSADFSLLAWDLWSAMGRSNIYEVSGNDGDSDVETDESIFDIGPWIFFSSQPLADSPAEFSNRTSDGTKMAYSDIKVDSDLLEMVENPLALTASATATARGVEVLLPMREMDNDYETGHRFVFTGCTLYGDLLCIGRHRESKRIRGIYAGSKGSSFTAWLLPLKTIHSFEMKSAFFQRLKPIQDAPIPRVPPLRNFSKQNDTCLIPLDVKDLNHCAEWRASHLPENGQIAIQWKAARPGKYHWESRYKYTAYALPCVTDFGDVFCLFLNENGVAIWPSSARELELDPEESIETLAPAVVAKGRELNESSEIWGETCPAIEKDVDVIRFERCAVSATYKQARGGARVVLCSWVI</sequence>
<dbReference type="Proteomes" id="UP001174936">
    <property type="component" value="Unassembled WGS sequence"/>
</dbReference>
<organism evidence="2 3">
    <name type="scientific">Cercophora newfieldiana</name>
    <dbReference type="NCBI Taxonomy" id="92897"/>
    <lineage>
        <taxon>Eukaryota</taxon>
        <taxon>Fungi</taxon>
        <taxon>Dikarya</taxon>
        <taxon>Ascomycota</taxon>
        <taxon>Pezizomycotina</taxon>
        <taxon>Sordariomycetes</taxon>
        <taxon>Sordariomycetidae</taxon>
        <taxon>Sordariales</taxon>
        <taxon>Lasiosphaeriaceae</taxon>
        <taxon>Cercophora</taxon>
    </lineage>
</organism>
<dbReference type="PANTHER" id="PTHR10622:SF10">
    <property type="entry name" value="HET DOMAIN-CONTAINING PROTEIN"/>
    <property type="match status" value="1"/>
</dbReference>
<dbReference type="Pfam" id="PF06985">
    <property type="entry name" value="HET"/>
    <property type="match status" value="1"/>
</dbReference>